<dbReference type="Proteomes" id="UP001596328">
    <property type="component" value="Unassembled WGS sequence"/>
</dbReference>
<name>A0ABD5S5A0_9EURY</name>
<evidence type="ECO:0000313" key="2">
    <source>
        <dbReference type="Proteomes" id="UP001596328"/>
    </source>
</evidence>
<sequence>MAWLSPTRTRLLCASLGAVLLLSSLSFALSPVGGDDLRPVAFDDTVTAGGTGVDIQRARAEGFLLPRAEVFYSNYRYVVGYYGVGTTASELADPDTEGQFGSPLAVYVSDFSTVTPALTNEGFVVSGDGRTLGWTAAGEAAFVVGSEARVPSGPV</sequence>
<evidence type="ECO:0000313" key="1">
    <source>
        <dbReference type="EMBL" id="MFC6726238.1"/>
    </source>
</evidence>
<dbReference type="SUPFAM" id="SSF160387">
    <property type="entry name" value="NosL/MerB-like"/>
    <property type="match status" value="1"/>
</dbReference>
<keyword evidence="2" id="KW-1185">Reference proteome</keyword>
<reference evidence="1 2" key="1">
    <citation type="journal article" date="2019" name="Int. J. Syst. Evol. Microbiol.">
        <title>The Global Catalogue of Microorganisms (GCM) 10K type strain sequencing project: providing services to taxonomists for standard genome sequencing and annotation.</title>
        <authorList>
            <consortium name="The Broad Institute Genomics Platform"/>
            <consortium name="The Broad Institute Genome Sequencing Center for Infectious Disease"/>
            <person name="Wu L."/>
            <person name="Ma J."/>
        </authorList>
    </citation>
    <scope>NUCLEOTIDE SEQUENCE [LARGE SCALE GENOMIC DNA]</scope>
    <source>
        <strain evidence="1 2">NBRC 111368</strain>
    </source>
</reference>
<dbReference type="EMBL" id="JBHSWU010000974">
    <property type="protein sequence ID" value="MFC6726238.1"/>
    <property type="molecule type" value="Genomic_DNA"/>
</dbReference>
<accession>A0ABD5S5A0</accession>
<comment type="caution">
    <text evidence="1">The sequence shown here is derived from an EMBL/GenBank/DDBJ whole genome shotgun (WGS) entry which is preliminary data.</text>
</comment>
<protein>
    <submittedName>
        <fullName evidence="1">Copper ABC transporter substrate-binding protein</fullName>
    </submittedName>
</protein>
<proteinExistence type="predicted"/>
<gene>
    <name evidence="1" type="ORF">ACFQE1_18090</name>
</gene>
<feature type="non-terminal residue" evidence="1">
    <location>
        <position position="155"/>
    </location>
</feature>
<dbReference type="AlphaFoldDB" id="A0ABD5S5A0"/>
<organism evidence="1 2">
    <name type="scientific">Halobium palmae</name>
    <dbReference type="NCBI Taxonomy" id="1776492"/>
    <lineage>
        <taxon>Archaea</taxon>
        <taxon>Methanobacteriati</taxon>
        <taxon>Methanobacteriota</taxon>
        <taxon>Stenosarchaea group</taxon>
        <taxon>Halobacteria</taxon>
        <taxon>Halobacteriales</taxon>
        <taxon>Haloferacaceae</taxon>
        <taxon>Halobium</taxon>
    </lineage>
</organism>